<feature type="compositionally biased region" description="Polar residues" evidence="1">
    <location>
        <begin position="302"/>
        <end position="317"/>
    </location>
</feature>
<evidence type="ECO:0000313" key="3">
    <source>
        <dbReference type="Proteomes" id="UP000292402"/>
    </source>
</evidence>
<accession>A0A4Q4MI06</accession>
<evidence type="ECO:0000256" key="1">
    <source>
        <dbReference type="SAM" id="MobiDB-lite"/>
    </source>
</evidence>
<feature type="region of interest" description="Disordered" evidence="1">
    <location>
        <begin position="288"/>
        <end position="322"/>
    </location>
</feature>
<feature type="region of interest" description="Disordered" evidence="1">
    <location>
        <begin position="70"/>
        <end position="94"/>
    </location>
</feature>
<comment type="caution">
    <text evidence="2">The sequence shown here is derived from an EMBL/GenBank/DDBJ whole genome shotgun (WGS) entry which is preliminary data.</text>
</comment>
<feature type="compositionally biased region" description="Polar residues" evidence="1">
    <location>
        <begin position="251"/>
        <end position="266"/>
    </location>
</feature>
<evidence type="ECO:0000313" key="2">
    <source>
        <dbReference type="EMBL" id="RYN51655.1"/>
    </source>
</evidence>
<dbReference type="AlphaFoldDB" id="A0A4Q4MI06"/>
<dbReference type="Proteomes" id="UP000292402">
    <property type="component" value="Unassembled WGS sequence"/>
</dbReference>
<dbReference type="EMBL" id="PDXA01000015">
    <property type="protein sequence ID" value="RYN51655.1"/>
    <property type="molecule type" value="Genomic_DNA"/>
</dbReference>
<feature type="region of interest" description="Disordered" evidence="1">
    <location>
        <begin position="1"/>
        <end position="33"/>
    </location>
</feature>
<feature type="region of interest" description="Disordered" evidence="1">
    <location>
        <begin position="247"/>
        <end position="271"/>
    </location>
</feature>
<protein>
    <submittedName>
        <fullName evidence="2">Uncharacterized protein</fullName>
    </submittedName>
</protein>
<name>A0A4Q4MI06_9PLEO</name>
<reference evidence="3" key="1">
    <citation type="journal article" date="2019" name="bioRxiv">
        <title>Genomics, evolutionary history and diagnostics of the Alternaria alternata species group including apple and Asian pear pathotypes.</title>
        <authorList>
            <person name="Armitage A.D."/>
            <person name="Cockerton H.M."/>
            <person name="Sreenivasaprasad S."/>
            <person name="Woodhall J.W."/>
            <person name="Lane C.R."/>
            <person name="Harrison R.J."/>
            <person name="Clarkson J.P."/>
        </authorList>
    </citation>
    <scope>NUCLEOTIDE SEQUENCE [LARGE SCALE GENOMIC DNA]</scope>
    <source>
        <strain evidence="3">FERA 1082</strain>
    </source>
</reference>
<organism evidence="2 3">
    <name type="scientific">Alternaria tenuissima</name>
    <dbReference type="NCBI Taxonomy" id="119927"/>
    <lineage>
        <taxon>Eukaryota</taxon>
        <taxon>Fungi</taxon>
        <taxon>Dikarya</taxon>
        <taxon>Ascomycota</taxon>
        <taxon>Pezizomycotina</taxon>
        <taxon>Dothideomycetes</taxon>
        <taxon>Pleosporomycetidae</taxon>
        <taxon>Pleosporales</taxon>
        <taxon>Pleosporineae</taxon>
        <taxon>Pleosporaceae</taxon>
        <taxon>Alternaria</taxon>
        <taxon>Alternaria sect. Alternaria</taxon>
        <taxon>Alternaria alternata complex</taxon>
    </lineage>
</organism>
<gene>
    <name evidence="2" type="ORF">AA0114_g5435</name>
</gene>
<feature type="region of interest" description="Disordered" evidence="1">
    <location>
        <begin position="204"/>
        <end position="225"/>
    </location>
</feature>
<proteinExistence type="predicted"/>
<sequence>MTGLGGRQDCSSPSTSMREIDESYPSPQDIESQKWSNALENSQRALNGTMHSPGYRRLLTSTASTWSCNIPGLQDSSGGTAGNGGDRGAVQSPLTDTRMRLGNSYKGRHDGYVQASVPKAVSIVPEGRFDGDLNTTGLATPLSVRSHMLPRISTESPRQPYFGGSDHAYAKLDTRSTSSGWTYEQEKCSQRPRGFAAHSSALGLQDDTHPANLSNPRGSPRTLHTPDETEFYERMEGDCISGLPGIPSPSRPGSTGKQLHETNGTPLCSVPNGTVLRDYEMAWRRSAEHGTDMKRSKHRQRGPSSPTVQRYASTGSISPAFDITPRSAQIDDEGNIFINGPGHARKHTDPFVDSKPVLHDSQSARFPIARPSTQFQLPSQSSMRQTLTPTAALCPKSAPENAPSARPPTLVTIPPVSATSVRAMPPTPAFLSSVSRPVAQDRQLTRSNSCILPTPLSSIQGKYHHTPEPRARLEAQKPVREKWIRTKAAKIGQLARLRQNTYRRWVETNSELNYRNWQKAEAALAEATNTENKKEERRNLFLNLKGMTALKTDKAEDMSADSREREVRGGEEKLLGYQMATMERVCAEVKHGEGDAIISAEMLSTLSLDEKKALRRHLLGRLGRY</sequence>